<dbReference type="OrthoDB" id="10489220at2759"/>
<evidence type="ECO:0000256" key="1">
    <source>
        <dbReference type="SAM" id="SignalP"/>
    </source>
</evidence>
<feature type="chain" id="PRO_5024404429" evidence="1">
    <location>
        <begin position="21"/>
        <end position="294"/>
    </location>
</feature>
<dbReference type="EMBL" id="SEYY01024036">
    <property type="protein sequence ID" value="KAB7494436.1"/>
    <property type="molecule type" value="Genomic_DNA"/>
</dbReference>
<evidence type="ECO:0000313" key="2">
    <source>
        <dbReference type="EMBL" id="KAB7494436.1"/>
    </source>
</evidence>
<accession>A0A5N5SKC4</accession>
<keyword evidence="3" id="KW-1185">Reference proteome</keyword>
<evidence type="ECO:0000313" key="3">
    <source>
        <dbReference type="Proteomes" id="UP000326759"/>
    </source>
</evidence>
<dbReference type="Proteomes" id="UP000326759">
    <property type="component" value="Unassembled WGS sequence"/>
</dbReference>
<protein>
    <submittedName>
        <fullName evidence="2">Uncharacterized protein</fullName>
    </submittedName>
</protein>
<name>A0A5N5SKC4_9CRUS</name>
<dbReference type="AlphaFoldDB" id="A0A5N5SKC4"/>
<gene>
    <name evidence="2" type="ORF">Anas_06771</name>
</gene>
<comment type="caution">
    <text evidence="2">The sequence shown here is derived from an EMBL/GenBank/DDBJ whole genome shotgun (WGS) entry which is preliminary data.</text>
</comment>
<organism evidence="2 3">
    <name type="scientific">Armadillidium nasatum</name>
    <dbReference type="NCBI Taxonomy" id="96803"/>
    <lineage>
        <taxon>Eukaryota</taxon>
        <taxon>Metazoa</taxon>
        <taxon>Ecdysozoa</taxon>
        <taxon>Arthropoda</taxon>
        <taxon>Crustacea</taxon>
        <taxon>Multicrustacea</taxon>
        <taxon>Malacostraca</taxon>
        <taxon>Eumalacostraca</taxon>
        <taxon>Peracarida</taxon>
        <taxon>Isopoda</taxon>
        <taxon>Oniscidea</taxon>
        <taxon>Crinocheta</taxon>
        <taxon>Armadillidiidae</taxon>
        <taxon>Armadillidium</taxon>
    </lineage>
</organism>
<sequence>MLYKIFVLILLCSFHSKCDTQIQSKEVDCEICSCKTVKIRFAVEFQVTCEGNELTNMLNDFGNGFSSYSVRMSINKTDVYHSLSVYPFRQQQMLKIVLSERIFREEPKPNLTRKVIIKIVNFTEAKIDKSFLSIWSSYTSCLLDIKEKTESVGLKLISSQIDSLNLFEVSQETLNFLEVENSIIDSIKAILIWKTTVGLIDTSAIILGKGTIFDLRESSIACLYEEPNAYFVPKPPQPLKFENLKTVDNNTEGNDRYQVKFGFGSKKGGINMRRRVNVLEYELSFLQCIYDLFC</sequence>
<proteinExistence type="predicted"/>
<feature type="signal peptide" evidence="1">
    <location>
        <begin position="1"/>
        <end position="20"/>
    </location>
</feature>
<keyword evidence="1" id="KW-0732">Signal</keyword>
<reference evidence="2 3" key="1">
    <citation type="journal article" date="2019" name="PLoS Biol.">
        <title>Sex chromosomes control vertical transmission of feminizing Wolbachia symbionts in an isopod.</title>
        <authorList>
            <person name="Becking T."/>
            <person name="Chebbi M.A."/>
            <person name="Giraud I."/>
            <person name="Moumen B."/>
            <person name="Laverre T."/>
            <person name="Caubet Y."/>
            <person name="Peccoud J."/>
            <person name="Gilbert C."/>
            <person name="Cordaux R."/>
        </authorList>
    </citation>
    <scope>NUCLEOTIDE SEQUENCE [LARGE SCALE GENOMIC DNA]</scope>
    <source>
        <strain evidence="2">ANa2</strain>
        <tissue evidence="2">Whole body excluding digestive tract and cuticle</tissue>
    </source>
</reference>